<dbReference type="GO" id="GO:0032259">
    <property type="term" value="P:methylation"/>
    <property type="evidence" value="ECO:0007669"/>
    <property type="project" value="UniProtKB-KW"/>
</dbReference>
<dbReference type="FunFam" id="3.20.20.60:FF:000003">
    <property type="entry name" value="3-methyl-2-oxobutanoate hydroxymethyltransferase"/>
    <property type="match status" value="1"/>
</dbReference>
<protein>
    <recommendedName>
        <fullName evidence="7">3-methyl-2-oxobutanoate hydroxymethyltransferase</fullName>
        <ecNumber evidence="7">2.1.2.11</ecNumber>
    </recommendedName>
    <alternativeName>
        <fullName evidence="7">Ketopantoate hydroxymethyltransferase</fullName>
        <shortName evidence="7">KPHMT</shortName>
    </alternativeName>
</protein>
<feature type="binding site" evidence="7 10">
    <location>
        <position position="121"/>
    </location>
    <ligand>
        <name>Mg(2+)</name>
        <dbReference type="ChEBI" id="CHEBI:18420"/>
    </ligand>
</feature>
<keyword evidence="7" id="KW-0963">Cytoplasm</keyword>
<keyword evidence="7 10" id="KW-0460">Magnesium</keyword>
<dbReference type="GO" id="GO:0005737">
    <property type="term" value="C:cytoplasm"/>
    <property type="evidence" value="ECO:0007669"/>
    <property type="project" value="UniProtKB-SubCell"/>
</dbReference>
<evidence type="ECO:0000256" key="11">
    <source>
        <dbReference type="SAM" id="MobiDB-lite"/>
    </source>
</evidence>
<comment type="catalytic activity">
    <reaction evidence="7">
        <text>(6R)-5,10-methylene-5,6,7,8-tetrahydrofolate + 3-methyl-2-oxobutanoate + H2O = 2-dehydropantoate + (6S)-5,6,7,8-tetrahydrofolate</text>
        <dbReference type="Rhea" id="RHEA:11824"/>
        <dbReference type="ChEBI" id="CHEBI:11561"/>
        <dbReference type="ChEBI" id="CHEBI:11851"/>
        <dbReference type="ChEBI" id="CHEBI:15377"/>
        <dbReference type="ChEBI" id="CHEBI:15636"/>
        <dbReference type="ChEBI" id="CHEBI:57453"/>
        <dbReference type="EC" id="2.1.2.11"/>
    </reaction>
</comment>
<feature type="binding site" evidence="7 10">
    <location>
        <position position="82"/>
    </location>
    <ligand>
        <name>Mg(2+)</name>
        <dbReference type="ChEBI" id="CHEBI:18420"/>
    </ligand>
</feature>
<dbReference type="GO" id="GO:0000287">
    <property type="term" value="F:magnesium ion binding"/>
    <property type="evidence" value="ECO:0007669"/>
    <property type="project" value="TreeGrafter"/>
</dbReference>
<comment type="subcellular location">
    <subcellularLocation>
        <location evidence="7">Cytoplasm</location>
    </subcellularLocation>
</comment>
<feature type="binding site" evidence="7 9">
    <location>
        <position position="121"/>
    </location>
    <ligand>
        <name>3-methyl-2-oxobutanoate</name>
        <dbReference type="ChEBI" id="CHEBI:11851"/>
    </ligand>
</feature>
<proteinExistence type="inferred from homology"/>
<keyword evidence="5 7" id="KW-0808">Transferase</keyword>
<dbReference type="InterPro" id="IPR003700">
    <property type="entry name" value="Pantoate_hydroxy_MeTrfase"/>
</dbReference>
<dbReference type="InterPro" id="IPR015813">
    <property type="entry name" value="Pyrv/PenolPyrv_kinase-like_dom"/>
</dbReference>
<evidence type="ECO:0000256" key="4">
    <source>
        <dbReference type="ARBA" id="ARBA00022655"/>
    </source>
</evidence>
<evidence type="ECO:0000256" key="8">
    <source>
        <dbReference type="PIRSR" id="PIRSR000388-1"/>
    </source>
</evidence>
<dbReference type="Gene3D" id="3.20.20.60">
    <property type="entry name" value="Phosphoenolpyruvate-binding domains"/>
    <property type="match status" value="1"/>
</dbReference>
<dbReference type="PIRSF" id="PIRSF000388">
    <property type="entry name" value="Pantoate_hydroxy_MeTrfase"/>
    <property type="match status" value="1"/>
</dbReference>
<feature type="region of interest" description="Disordered" evidence="11">
    <location>
        <begin position="1"/>
        <end position="36"/>
    </location>
</feature>
<comment type="cofactor">
    <cofactor evidence="7 10">
        <name>Mg(2+)</name>
        <dbReference type="ChEBI" id="CHEBI:18420"/>
    </cofactor>
    <text evidence="7 10">Binds 1 Mg(2+) ion per subunit.</text>
</comment>
<sequence length="314" mass="33125">MNTTTNTATNAATNEATSTATNTTTNAVTNTATTTTPKKPVTITTIKDMKQKGEPITMITAYDVAMARNVNEAGIDMILVGDSLGNVILGYQSTIPVTMEEMIHHTKAVVRGNSTALVVADMPFMSYQASLTDGLYNAGRLLKETGCTAVKLEGGQEVCELVHKLTTAGIPVVAHIGLTPQSVNQLGGFKVQGKEVAAAQQLLADAKALEAAGAFACVLECVPAALAKKVTDELITMATIGIGAGNGCDGQVLVCNDLLGISTGFTPKFVKQYANLHDITVNAVKDYIKDVKERSFPAPEHTFKIDDSVLEKLY</sequence>
<evidence type="ECO:0000256" key="3">
    <source>
        <dbReference type="ARBA" id="ARBA00011424"/>
    </source>
</evidence>
<dbReference type="Pfam" id="PF02548">
    <property type="entry name" value="Pantoate_transf"/>
    <property type="match status" value="1"/>
</dbReference>
<comment type="similarity">
    <text evidence="2 7">Belongs to the PanB family.</text>
</comment>
<evidence type="ECO:0000256" key="6">
    <source>
        <dbReference type="ARBA" id="ARBA00056497"/>
    </source>
</evidence>
<gene>
    <name evidence="7 12" type="primary">panB</name>
    <name evidence="12" type="ORF">NCTC12020_01459</name>
</gene>
<dbReference type="EC" id="2.1.2.11" evidence="7"/>
<dbReference type="HAMAP" id="MF_00156">
    <property type="entry name" value="PanB"/>
    <property type="match status" value="1"/>
</dbReference>
<evidence type="ECO:0000256" key="5">
    <source>
        <dbReference type="ARBA" id="ARBA00022679"/>
    </source>
</evidence>
<accession>A0A380NMI1</accession>
<evidence type="ECO:0000256" key="7">
    <source>
        <dbReference type="HAMAP-Rule" id="MF_00156"/>
    </source>
</evidence>
<dbReference type="Proteomes" id="UP000255367">
    <property type="component" value="Unassembled WGS sequence"/>
</dbReference>
<comment type="pathway">
    <text evidence="1 7">Cofactor biosynthesis; (R)-pantothenate biosynthesis; (R)-pantoate from 3-methyl-2-oxobutanoate: step 1/2.</text>
</comment>
<feature type="binding site" evidence="7 10">
    <location>
        <position position="153"/>
    </location>
    <ligand>
        <name>Mg(2+)</name>
        <dbReference type="ChEBI" id="CHEBI:18420"/>
    </ligand>
</feature>
<keyword evidence="7 10" id="KW-0479">Metal-binding</keyword>
<dbReference type="PANTHER" id="PTHR20881:SF0">
    <property type="entry name" value="3-METHYL-2-OXOBUTANOATE HYDROXYMETHYLTRANSFERASE"/>
    <property type="match status" value="1"/>
</dbReference>
<evidence type="ECO:0000256" key="2">
    <source>
        <dbReference type="ARBA" id="ARBA00008676"/>
    </source>
</evidence>
<dbReference type="InterPro" id="IPR040442">
    <property type="entry name" value="Pyrv_kinase-like_dom_sf"/>
</dbReference>
<organism evidence="12 13">
    <name type="scientific">Veillonella criceti</name>
    <dbReference type="NCBI Taxonomy" id="103891"/>
    <lineage>
        <taxon>Bacteria</taxon>
        <taxon>Bacillati</taxon>
        <taxon>Bacillota</taxon>
        <taxon>Negativicutes</taxon>
        <taxon>Veillonellales</taxon>
        <taxon>Veillonellaceae</taxon>
        <taxon>Veillonella</taxon>
    </lineage>
</organism>
<evidence type="ECO:0000313" key="12">
    <source>
        <dbReference type="EMBL" id="SUP44015.1"/>
    </source>
</evidence>
<keyword evidence="12" id="KW-0489">Methyltransferase</keyword>
<dbReference type="SUPFAM" id="SSF51621">
    <property type="entry name" value="Phosphoenolpyruvate/pyruvate domain"/>
    <property type="match status" value="1"/>
</dbReference>
<dbReference type="PANTHER" id="PTHR20881">
    <property type="entry name" value="3-METHYL-2-OXOBUTANOATE HYDROXYMETHYLTRANSFERASE"/>
    <property type="match status" value="1"/>
</dbReference>
<keyword evidence="13" id="KW-1185">Reference proteome</keyword>
<dbReference type="NCBIfam" id="NF001452">
    <property type="entry name" value="PRK00311.1"/>
    <property type="match status" value="1"/>
</dbReference>
<evidence type="ECO:0000313" key="13">
    <source>
        <dbReference type="Proteomes" id="UP000255367"/>
    </source>
</evidence>
<dbReference type="AlphaFoldDB" id="A0A380NMI1"/>
<dbReference type="OrthoDB" id="9781789at2"/>
<reference evidence="12 13" key="1">
    <citation type="submission" date="2018-06" db="EMBL/GenBank/DDBJ databases">
        <authorList>
            <consortium name="Pathogen Informatics"/>
            <person name="Doyle S."/>
        </authorList>
    </citation>
    <scope>NUCLEOTIDE SEQUENCE [LARGE SCALE GENOMIC DNA]</scope>
    <source>
        <strain evidence="12 13">NCTC12020</strain>
    </source>
</reference>
<dbReference type="NCBIfam" id="TIGR00222">
    <property type="entry name" value="panB"/>
    <property type="match status" value="1"/>
</dbReference>
<comment type="subunit">
    <text evidence="3 7">Homodecamer; pentamer of dimers.</text>
</comment>
<dbReference type="EMBL" id="UHIO01000001">
    <property type="protein sequence ID" value="SUP44015.1"/>
    <property type="molecule type" value="Genomic_DNA"/>
</dbReference>
<comment type="function">
    <text evidence="6 7">Catalyzes the reversible reaction in which hydroxymethyl group from 5,10-methylenetetrahydrofolate is transferred onto alpha-ketoisovalerate to form ketopantoate.</text>
</comment>
<dbReference type="CDD" id="cd06557">
    <property type="entry name" value="KPHMT-like"/>
    <property type="match status" value="1"/>
</dbReference>
<evidence type="ECO:0000256" key="1">
    <source>
        <dbReference type="ARBA" id="ARBA00005033"/>
    </source>
</evidence>
<feature type="active site" description="Proton acceptor" evidence="7 8">
    <location>
        <position position="220"/>
    </location>
</feature>
<name>A0A380NMI1_9FIRM</name>
<evidence type="ECO:0000256" key="9">
    <source>
        <dbReference type="PIRSR" id="PIRSR000388-2"/>
    </source>
</evidence>
<dbReference type="UniPathway" id="UPA00028">
    <property type="reaction ID" value="UER00003"/>
</dbReference>
<dbReference type="GO" id="GO:0003864">
    <property type="term" value="F:3-methyl-2-oxobutanoate hydroxymethyltransferase activity"/>
    <property type="evidence" value="ECO:0007669"/>
    <property type="project" value="UniProtKB-UniRule"/>
</dbReference>
<dbReference type="GO" id="GO:0015940">
    <property type="term" value="P:pantothenate biosynthetic process"/>
    <property type="evidence" value="ECO:0007669"/>
    <property type="project" value="UniProtKB-UniRule"/>
</dbReference>
<feature type="binding site" evidence="7 9">
    <location>
        <begin position="82"/>
        <end position="83"/>
    </location>
    <ligand>
        <name>3-methyl-2-oxobutanoate</name>
        <dbReference type="ChEBI" id="CHEBI:11851"/>
    </ligand>
</feature>
<feature type="binding site" evidence="7 9">
    <location>
        <position position="151"/>
    </location>
    <ligand>
        <name>3-methyl-2-oxobutanoate</name>
        <dbReference type="ChEBI" id="CHEBI:11851"/>
    </ligand>
</feature>
<evidence type="ECO:0000256" key="10">
    <source>
        <dbReference type="PIRSR" id="PIRSR000388-3"/>
    </source>
</evidence>
<dbReference type="GO" id="GO:0008168">
    <property type="term" value="F:methyltransferase activity"/>
    <property type="evidence" value="ECO:0007669"/>
    <property type="project" value="UniProtKB-KW"/>
</dbReference>
<keyword evidence="4 7" id="KW-0566">Pantothenate biosynthesis</keyword>
<dbReference type="RefSeq" id="WP_115310593.1">
    <property type="nucleotide sequence ID" value="NZ_UHIO01000001.1"/>
</dbReference>